<keyword evidence="2" id="KW-0812">Transmembrane</keyword>
<evidence type="ECO:0000313" key="3">
    <source>
        <dbReference type="EMBL" id="ODB96602.1"/>
    </source>
</evidence>
<comment type="caution">
    <text evidence="3">The sequence shown here is derived from an EMBL/GenBank/DDBJ whole genome shotgun (WGS) entry which is preliminary data.</text>
</comment>
<dbReference type="OrthoDB" id="9761985at2"/>
<evidence type="ECO:0008006" key="5">
    <source>
        <dbReference type="Google" id="ProtNLM"/>
    </source>
</evidence>
<dbReference type="CDD" id="cd02440">
    <property type="entry name" value="AdoMet_MTases"/>
    <property type="match status" value="1"/>
</dbReference>
<dbReference type="InterPro" id="IPR036259">
    <property type="entry name" value="MFS_trans_sf"/>
</dbReference>
<dbReference type="PANTHER" id="PTHR43317:SF1">
    <property type="entry name" value="THERMOSPERMINE SYNTHASE ACAULIS5"/>
    <property type="match status" value="1"/>
</dbReference>
<dbReference type="GO" id="GO:0010487">
    <property type="term" value="F:thermospermine synthase activity"/>
    <property type="evidence" value="ECO:0007669"/>
    <property type="project" value="TreeGrafter"/>
</dbReference>
<keyword evidence="1" id="KW-0620">Polyamine biosynthesis</keyword>
<dbReference type="GO" id="GO:0006596">
    <property type="term" value="P:polyamine biosynthetic process"/>
    <property type="evidence" value="ECO:0007669"/>
    <property type="project" value="UniProtKB-KW"/>
</dbReference>
<dbReference type="EMBL" id="LVJZ01000003">
    <property type="protein sequence ID" value="ODB96602.1"/>
    <property type="molecule type" value="Genomic_DNA"/>
</dbReference>
<dbReference type="Pfam" id="PF01564">
    <property type="entry name" value="Spermine_synth"/>
    <property type="match status" value="1"/>
</dbReference>
<reference evidence="3 4" key="1">
    <citation type="submission" date="2016-03" db="EMBL/GenBank/DDBJ databases">
        <title>Chemosynthetic sulphur-oxidizing symbionts of marine invertebrate animals are capable of nitrogen fixation.</title>
        <authorList>
            <person name="Petersen J.M."/>
            <person name="Kemper A."/>
            <person name="Gruber-Vodicka H."/>
            <person name="Cardini U."/>
            <person name="Geest Mvander."/>
            <person name="Kleiner M."/>
            <person name="Bulgheresi S."/>
            <person name="Fussmann M."/>
            <person name="Herbold C."/>
            <person name="Seah B.K.B."/>
            <person name="Antony C.Paul."/>
            <person name="Liu D."/>
            <person name="Belitz A."/>
            <person name="Weber M."/>
        </authorList>
    </citation>
    <scope>NUCLEOTIDE SEQUENCE [LARGE SCALE GENOMIC DNA]</scope>
    <source>
        <strain evidence="3">G_D</strain>
    </source>
</reference>
<dbReference type="AlphaFoldDB" id="A0A1E2UPZ1"/>
<keyword evidence="4" id="KW-1185">Reference proteome</keyword>
<feature type="transmembrane region" description="Helical" evidence="2">
    <location>
        <begin position="81"/>
        <end position="100"/>
    </location>
</feature>
<name>A0A1E2UPZ1_9GAMM</name>
<dbReference type="Gene3D" id="3.40.50.150">
    <property type="entry name" value="Vaccinia Virus protein VP39"/>
    <property type="match status" value="1"/>
</dbReference>
<gene>
    <name evidence="3" type="ORF">A3196_07440</name>
</gene>
<feature type="transmembrane region" description="Helical" evidence="2">
    <location>
        <begin position="48"/>
        <end position="69"/>
    </location>
</feature>
<dbReference type="Proteomes" id="UP000094849">
    <property type="component" value="Unassembled WGS sequence"/>
</dbReference>
<dbReference type="InterPro" id="IPR029063">
    <property type="entry name" value="SAM-dependent_MTases_sf"/>
</dbReference>
<keyword evidence="2" id="KW-0472">Membrane</keyword>
<dbReference type="SUPFAM" id="SSF103473">
    <property type="entry name" value="MFS general substrate transporter"/>
    <property type="match status" value="1"/>
</dbReference>
<evidence type="ECO:0000256" key="2">
    <source>
        <dbReference type="SAM" id="Phobius"/>
    </source>
</evidence>
<feature type="transmembrane region" description="Helical" evidence="2">
    <location>
        <begin position="160"/>
        <end position="178"/>
    </location>
</feature>
<evidence type="ECO:0000313" key="4">
    <source>
        <dbReference type="Proteomes" id="UP000094849"/>
    </source>
</evidence>
<feature type="transmembrane region" description="Helical" evidence="2">
    <location>
        <begin position="185"/>
        <end position="203"/>
    </location>
</feature>
<dbReference type="STRING" id="1818881.A3196_07440"/>
<evidence type="ECO:0000256" key="1">
    <source>
        <dbReference type="ARBA" id="ARBA00023115"/>
    </source>
</evidence>
<protein>
    <recommendedName>
        <fullName evidence="5">PABS domain-containing protein</fullName>
    </recommendedName>
</protein>
<sequence length="512" mass="55590">MSDQSAATDSNRLRLLGFSLTVFLSSAALLVLEILAGRLLAPHIGVSLYTWTSIIGVILAGLSLGNWLGGVWADRGADGRVAGVAMALAGIYAILALPLMDGLGNLLAAQQVGLLGSSFVFAFTLFAPPAVAIGIVTPLLTTRALDLDPRAGHVVGRMHALAAIGSIVGTFATGYWLVQSFGSRAILFGTGVGLILLAAPFLLRLRPPVLVVLILITLASGILSLSQQGLRGSCDRESQYFCIRVVDRSSDAPFGQARGMVLDHLLHGINHDTDPRIIIAPYVHAIDELVYEHFDQRYDAGLDWFFLGGGSYTHPRAVQALSPESSVTVAELDPMVTLTAVEKLYLEPEAMRILHEDGRRALTAETGKFDVIVGDVFHDVAIPEHMVTLEFAEIVRQRLRPDGIYLMNIVDAFPDPRLVRAITKTLSEVFTHVDLWMEGVPGADRVTFVLSATNSERPPEIVQARFGFERTWFRVTEKLMELGKPLDQLPVLTDDYAPVERLIAGLLLGERD</sequence>
<feature type="transmembrane region" description="Helical" evidence="2">
    <location>
        <begin position="15"/>
        <end position="36"/>
    </location>
</feature>
<feature type="transmembrane region" description="Helical" evidence="2">
    <location>
        <begin position="112"/>
        <end position="140"/>
    </location>
</feature>
<dbReference type="RefSeq" id="WP_069004333.1">
    <property type="nucleotide sequence ID" value="NZ_LVJW01000003.1"/>
</dbReference>
<dbReference type="NCBIfam" id="NF037959">
    <property type="entry name" value="MFS_SpdSyn"/>
    <property type="match status" value="1"/>
</dbReference>
<organism evidence="3 4">
    <name type="scientific">Candidatus Thiodiazotropha endoloripes</name>
    <dbReference type="NCBI Taxonomy" id="1818881"/>
    <lineage>
        <taxon>Bacteria</taxon>
        <taxon>Pseudomonadati</taxon>
        <taxon>Pseudomonadota</taxon>
        <taxon>Gammaproteobacteria</taxon>
        <taxon>Chromatiales</taxon>
        <taxon>Sedimenticolaceae</taxon>
        <taxon>Candidatus Thiodiazotropha</taxon>
    </lineage>
</organism>
<dbReference type="PANTHER" id="PTHR43317">
    <property type="entry name" value="THERMOSPERMINE SYNTHASE ACAULIS5"/>
    <property type="match status" value="1"/>
</dbReference>
<accession>A0A1E2UPZ1</accession>
<keyword evidence="2" id="KW-1133">Transmembrane helix</keyword>
<dbReference type="Gene3D" id="1.20.1250.20">
    <property type="entry name" value="MFS general substrate transporter like domains"/>
    <property type="match status" value="1"/>
</dbReference>
<feature type="transmembrane region" description="Helical" evidence="2">
    <location>
        <begin position="209"/>
        <end position="226"/>
    </location>
</feature>
<proteinExistence type="predicted"/>
<dbReference type="SUPFAM" id="SSF53335">
    <property type="entry name" value="S-adenosyl-L-methionine-dependent methyltransferases"/>
    <property type="match status" value="1"/>
</dbReference>